<dbReference type="InterPro" id="IPR003783">
    <property type="entry name" value="Regulatory_RecX"/>
</dbReference>
<dbReference type="Proteomes" id="UP000559182">
    <property type="component" value="Unassembled WGS sequence"/>
</dbReference>
<reference evidence="10 11" key="1">
    <citation type="submission" date="2020-08" db="EMBL/GenBank/DDBJ databases">
        <title>Sequencing the genomes of 1000 actinobacteria strains.</title>
        <authorList>
            <person name="Klenk H.-P."/>
        </authorList>
    </citation>
    <scope>NUCLEOTIDE SEQUENCE [LARGE SCALE GENOMIC DNA]</scope>
    <source>
        <strain evidence="10 11">DSM 105369</strain>
    </source>
</reference>
<evidence type="ECO:0000259" key="9">
    <source>
        <dbReference type="Pfam" id="PF21982"/>
    </source>
</evidence>
<dbReference type="InterPro" id="IPR053926">
    <property type="entry name" value="RecX_HTH_1st"/>
</dbReference>
<name>A0A839N116_9MICO</name>
<dbReference type="GO" id="GO:0005737">
    <property type="term" value="C:cytoplasm"/>
    <property type="evidence" value="ECO:0007669"/>
    <property type="project" value="UniProtKB-SubCell"/>
</dbReference>
<gene>
    <name evidence="5" type="primary">recX</name>
    <name evidence="10" type="ORF">FHU39_000493</name>
</gene>
<comment type="subcellular location">
    <subcellularLocation>
        <location evidence="1 5">Cytoplasm</location>
    </subcellularLocation>
</comment>
<dbReference type="EMBL" id="JACHVQ010000001">
    <property type="protein sequence ID" value="MBB2890509.1"/>
    <property type="molecule type" value="Genomic_DNA"/>
</dbReference>
<dbReference type="PANTHER" id="PTHR33602:SF1">
    <property type="entry name" value="REGULATORY PROTEIN RECX FAMILY PROTEIN"/>
    <property type="match status" value="1"/>
</dbReference>
<dbReference type="Pfam" id="PF21982">
    <property type="entry name" value="RecX_HTH1"/>
    <property type="match status" value="1"/>
</dbReference>
<dbReference type="InterPro" id="IPR053924">
    <property type="entry name" value="RecX_HTH_2nd"/>
</dbReference>
<evidence type="ECO:0000313" key="11">
    <source>
        <dbReference type="Proteomes" id="UP000559182"/>
    </source>
</evidence>
<evidence type="ECO:0000256" key="4">
    <source>
        <dbReference type="ARBA" id="ARBA00022490"/>
    </source>
</evidence>
<evidence type="ECO:0000256" key="3">
    <source>
        <dbReference type="ARBA" id="ARBA00018111"/>
    </source>
</evidence>
<evidence type="ECO:0000259" key="8">
    <source>
        <dbReference type="Pfam" id="PF21981"/>
    </source>
</evidence>
<dbReference type="InterPro" id="IPR036388">
    <property type="entry name" value="WH-like_DNA-bd_sf"/>
</dbReference>
<proteinExistence type="inferred from homology"/>
<comment type="caution">
    <text evidence="10">The sequence shown here is derived from an EMBL/GenBank/DDBJ whole genome shotgun (WGS) entry which is preliminary data.</text>
</comment>
<dbReference type="HAMAP" id="MF_01114">
    <property type="entry name" value="RecX"/>
    <property type="match status" value="1"/>
</dbReference>
<keyword evidence="11" id="KW-1185">Reference proteome</keyword>
<evidence type="ECO:0000259" key="7">
    <source>
        <dbReference type="Pfam" id="PF02631"/>
    </source>
</evidence>
<dbReference type="PANTHER" id="PTHR33602">
    <property type="entry name" value="REGULATORY PROTEIN RECX FAMILY PROTEIN"/>
    <property type="match status" value="1"/>
</dbReference>
<dbReference type="InterPro" id="IPR053925">
    <property type="entry name" value="RecX_HTH_3rd"/>
</dbReference>
<comment type="similarity">
    <text evidence="2 5">Belongs to the RecX family.</text>
</comment>
<feature type="compositionally biased region" description="Basic and acidic residues" evidence="6">
    <location>
        <begin position="46"/>
        <end position="66"/>
    </location>
</feature>
<evidence type="ECO:0000256" key="1">
    <source>
        <dbReference type="ARBA" id="ARBA00004496"/>
    </source>
</evidence>
<feature type="domain" description="RecX second three-helical" evidence="7">
    <location>
        <begin position="113"/>
        <end position="152"/>
    </location>
</feature>
<dbReference type="RefSeq" id="WP_183318654.1">
    <property type="nucleotide sequence ID" value="NZ_JACHVQ010000001.1"/>
</dbReference>
<dbReference type="AlphaFoldDB" id="A0A839N116"/>
<evidence type="ECO:0000313" key="10">
    <source>
        <dbReference type="EMBL" id="MBB2890509.1"/>
    </source>
</evidence>
<protein>
    <recommendedName>
        <fullName evidence="3 5">Regulatory protein RecX</fullName>
    </recommendedName>
</protein>
<dbReference type="GO" id="GO:0006282">
    <property type="term" value="P:regulation of DNA repair"/>
    <property type="evidence" value="ECO:0007669"/>
    <property type="project" value="UniProtKB-UniRule"/>
</dbReference>
<feature type="region of interest" description="Disordered" evidence="6">
    <location>
        <begin position="1"/>
        <end position="66"/>
    </location>
</feature>
<dbReference type="Pfam" id="PF02631">
    <property type="entry name" value="RecX_HTH2"/>
    <property type="match status" value="1"/>
</dbReference>
<keyword evidence="4 5" id="KW-0963">Cytoplasm</keyword>
<accession>A0A839N116</accession>
<dbReference type="Gene3D" id="1.10.10.10">
    <property type="entry name" value="Winged helix-like DNA-binding domain superfamily/Winged helix DNA-binding domain"/>
    <property type="match status" value="3"/>
</dbReference>
<evidence type="ECO:0000256" key="5">
    <source>
        <dbReference type="HAMAP-Rule" id="MF_01114"/>
    </source>
</evidence>
<feature type="domain" description="RecX first three-helical" evidence="9">
    <location>
        <begin position="67"/>
        <end position="106"/>
    </location>
</feature>
<sequence>MNPFDSASDSLPDFIDPADVIVGPWAGSGDSTETAAGRGRRTARQARNDREPPADRGGPDADPHEVARTIVLRQLAAAPRTRKQLADKLRERGCADDVATAVLDRLEQVGLVDDEAYASTLVRSQQAKRGLARRAIAQELRRKGVDDEVIRDQLDAIDDESERDRARALADKKLRSMHGLDATVQARRLAGMLARKGYSSSTAWSVIREAIADAPEHQPD</sequence>
<evidence type="ECO:0000256" key="2">
    <source>
        <dbReference type="ARBA" id="ARBA00009695"/>
    </source>
</evidence>
<organism evidence="10 11">
    <name type="scientific">Flexivirga oryzae</name>
    <dbReference type="NCBI Taxonomy" id="1794944"/>
    <lineage>
        <taxon>Bacteria</taxon>
        <taxon>Bacillati</taxon>
        <taxon>Actinomycetota</taxon>
        <taxon>Actinomycetes</taxon>
        <taxon>Micrococcales</taxon>
        <taxon>Dermacoccaceae</taxon>
        <taxon>Flexivirga</taxon>
    </lineage>
</organism>
<dbReference type="Pfam" id="PF21981">
    <property type="entry name" value="RecX_HTH3"/>
    <property type="match status" value="1"/>
</dbReference>
<evidence type="ECO:0000256" key="6">
    <source>
        <dbReference type="SAM" id="MobiDB-lite"/>
    </source>
</evidence>
<comment type="function">
    <text evidence="5">Modulates RecA activity.</text>
</comment>
<feature type="domain" description="RecX third three-helical" evidence="8">
    <location>
        <begin position="162"/>
        <end position="207"/>
    </location>
</feature>